<dbReference type="GO" id="GO:0005634">
    <property type="term" value="C:nucleus"/>
    <property type="evidence" value="ECO:0007669"/>
    <property type="project" value="TreeGrafter"/>
</dbReference>
<feature type="domain" description="RING-type" evidence="5">
    <location>
        <begin position="85"/>
        <end position="126"/>
    </location>
</feature>
<dbReference type="PANTHER" id="PTHR45931:SF3">
    <property type="entry name" value="RING ZINC FINGER-CONTAINING PROTEIN"/>
    <property type="match status" value="1"/>
</dbReference>
<dbReference type="Gene3D" id="3.30.40.10">
    <property type="entry name" value="Zinc/RING finger domain, C3HC4 (zinc finger)"/>
    <property type="match status" value="1"/>
</dbReference>
<keyword evidence="1" id="KW-0479">Metal-binding</keyword>
<accession>A0A183JAP7</accession>
<dbReference type="WBParaSite" id="SBAD_0001335901-mRNA-1">
    <property type="protein sequence ID" value="SBAD_0001335901-mRNA-1"/>
    <property type="gene ID" value="SBAD_0001335901"/>
</dbReference>
<evidence type="ECO:0000313" key="6">
    <source>
        <dbReference type="EMBL" id="VDP52928.1"/>
    </source>
</evidence>
<evidence type="ECO:0000256" key="1">
    <source>
        <dbReference type="ARBA" id="ARBA00022723"/>
    </source>
</evidence>
<dbReference type="PANTHER" id="PTHR45931">
    <property type="entry name" value="SI:CH211-59O9.10"/>
    <property type="match status" value="1"/>
</dbReference>
<dbReference type="CDD" id="cd23118">
    <property type="entry name" value="RING-H2_SIS3"/>
    <property type="match status" value="1"/>
</dbReference>
<keyword evidence="3" id="KW-0862">Zinc</keyword>
<dbReference type="GO" id="GO:0006511">
    <property type="term" value="P:ubiquitin-dependent protein catabolic process"/>
    <property type="evidence" value="ECO:0007669"/>
    <property type="project" value="TreeGrafter"/>
</dbReference>
<dbReference type="AlphaFoldDB" id="A0A183JAP7"/>
<dbReference type="PROSITE" id="PS50089">
    <property type="entry name" value="ZF_RING_2"/>
    <property type="match status" value="1"/>
</dbReference>
<evidence type="ECO:0000259" key="5">
    <source>
        <dbReference type="PROSITE" id="PS50089"/>
    </source>
</evidence>
<reference evidence="8" key="1">
    <citation type="submission" date="2016-06" db="UniProtKB">
        <authorList>
            <consortium name="WormBaseParasite"/>
        </authorList>
    </citation>
    <scope>IDENTIFICATION</scope>
</reference>
<dbReference type="Pfam" id="PF13639">
    <property type="entry name" value="zf-RING_2"/>
    <property type="match status" value="1"/>
</dbReference>
<evidence type="ECO:0000256" key="4">
    <source>
        <dbReference type="PROSITE-ProRule" id="PRU00175"/>
    </source>
</evidence>
<sequence length="143" mass="16098">PAEKPWSKGSRTIIGISSNIHSSPHGGAGSNDVPFVRLQRAQFLHDIAEYLGIGQGATRQIIERSTFLRRYTLAEMIGDVEHKSCCICLEEFVAGEEVRVLPCTHFFHTACIDRWLITNRKCPLCRRNIDNEHLPIAAARLMN</sequence>
<reference evidence="6 7" key="2">
    <citation type="submission" date="2018-11" db="EMBL/GenBank/DDBJ databases">
        <authorList>
            <consortium name="Pathogen Informatics"/>
        </authorList>
    </citation>
    <scope>NUCLEOTIDE SEQUENCE [LARGE SCALE GENOMIC DNA]</scope>
</reference>
<organism evidence="8">
    <name type="scientific">Soboliphyme baturini</name>
    <dbReference type="NCBI Taxonomy" id="241478"/>
    <lineage>
        <taxon>Eukaryota</taxon>
        <taxon>Metazoa</taxon>
        <taxon>Ecdysozoa</taxon>
        <taxon>Nematoda</taxon>
        <taxon>Enoplea</taxon>
        <taxon>Dorylaimia</taxon>
        <taxon>Dioctophymatida</taxon>
        <taxon>Dioctophymatoidea</taxon>
        <taxon>Soboliphymatidae</taxon>
        <taxon>Soboliphyme</taxon>
    </lineage>
</organism>
<evidence type="ECO:0000313" key="8">
    <source>
        <dbReference type="WBParaSite" id="SBAD_0001335901-mRNA-1"/>
    </source>
</evidence>
<dbReference type="SMART" id="SM00184">
    <property type="entry name" value="RING"/>
    <property type="match status" value="1"/>
</dbReference>
<evidence type="ECO:0000256" key="3">
    <source>
        <dbReference type="ARBA" id="ARBA00022833"/>
    </source>
</evidence>
<dbReference type="SUPFAM" id="SSF57850">
    <property type="entry name" value="RING/U-box"/>
    <property type="match status" value="1"/>
</dbReference>
<keyword evidence="2 4" id="KW-0863">Zinc-finger</keyword>
<dbReference type="GO" id="GO:0008270">
    <property type="term" value="F:zinc ion binding"/>
    <property type="evidence" value="ECO:0007669"/>
    <property type="project" value="UniProtKB-KW"/>
</dbReference>
<dbReference type="InterPro" id="IPR013083">
    <property type="entry name" value="Znf_RING/FYVE/PHD"/>
</dbReference>
<keyword evidence="7" id="KW-1185">Reference proteome</keyword>
<dbReference type="GO" id="GO:0061630">
    <property type="term" value="F:ubiquitin protein ligase activity"/>
    <property type="evidence" value="ECO:0007669"/>
    <property type="project" value="TreeGrafter"/>
</dbReference>
<name>A0A183JAP7_9BILA</name>
<protein>
    <submittedName>
        <fullName evidence="8">RING-type domain-containing protein</fullName>
    </submittedName>
</protein>
<dbReference type="InterPro" id="IPR051834">
    <property type="entry name" value="RING_finger_E3_ligase"/>
</dbReference>
<dbReference type="EMBL" id="UZAM01019464">
    <property type="protein sequence ID" value="VDP52928.1"/>
    <property type="molecule type" value="Genomic_DNA"/>
</dbReference>
<evidence type="ECO:0000313" key="7">
    <source>
        <dbReference type="Proteomes" id="UP000270296"/>
    </source>
</evidence>
<proteinExistence type="predicted"/>
<gene>
    <name evidence="6" type="ORF">SBAD_LOCUS12945</name>
</gene>
<evidence type="ECO:0000256" key="2">
    <source>
        <dbReference type="ARBA" id="ARBA00022771"/>
    </source>
</evidence>
<dbReference type="OrthoDB" id="9984778at2759"/>
<dbReference type="InterPro" id="IPR001841">
    <property type="entry name" value="Znf_RING"/>
</dbReference>
<dbReference type="Proteomes" id="UP000270296">
    <property type="component" value="Unassembled WGS sequence"/>
</dbReference>